<name>A0A0G4GJ80_9ALVE</name>
<dbReference type="PANTHER" id="PTHR14614">
    <property type="entry name" value="HEPATOCELLULAR CARCINOMA-ASSOCIATED ANTIGEN"/>
    <property type="match status" value="1"/>
</dbReference>
<evidence type="ECO:0000256" key="1">
    <source>
        <dbReference type="SAM" id="SignalP"/>
    </source>
</evidence>
<organism evidence="2">
    <name type="scientific">Chromera velia CCMP2878</name>
    <dbReference type="NCBI Taxonomy" id="1169474"/>
    <lineage>
        <taxon>Eukaryota</taxon>
        <taxon>Sar</taxon>
        <taxon>Alveolata</taxon>
        <taxon>Colpodellida</taxon>
        <taxon>Chromeraceae</taxon>
        <taxon>Chromera</taxon>
    </lineage>
</organism>
<dbReference type="AlphaFoldDB" id="A0A0G4GJ80"/>
<dbReference type="PhylomeDB" id="A0A0G4GJ80"/>
<accession>A0A0G4GJ80</accession>
<dbReference type="InterPro" id="IPR029063">
    <property type="entry name" value="SAM-dependent_MTases_sf"/>
</dbReference>
<dbReference type="VEuPathDB" id="CryptoDB:Cvel_22138"/>
<keyword evidence="1" id="KW-0732">Signal</keyword>
<evidence type="ECO:0008006" key="3">
    <source>
        <dbReference type="Google" id="ProtNLM"/>
    </source>
</evidence>
<feature type="chain" id="PRO_5005190088" description="Methyltransferase small domain-containing protein" evidence="1">
    <location>
        <begin position="19"/>
        <end position="333"/>
    </location>
</feature>
<dbReference type="Pfam" id="PF10294">
    <property type="entry name" value="Methyltransf_16"/>
    <property type="match status" value="1"/>
</dbReference>
<sequence length="333" mass="36516">MRLFFVSLCIFLPPPSNAFTFSLSASSKSSIGLESRVLPRKHGIHLHASVEDESETPSPYPFPLLAAVFAVLATGLSLVSLAGNQFGPLPEVLEAANTEPDSIQCTPETDDCKHLDNLVIKRNNAFILLEQQWGKRSTGNAVQQSAAVLSRYFEIGKGHLGGKRVIELGTGTGLASIGAHRSGAAEVLATDGDPEVLQLAARNVEANRLKFPLDVGRKIGVQKLEWGNAEQMAEVKKTKWDVVLAADVSYQLPKIEPLFSTIDELMTSPDSFTYFVTQPRQKAELPEVQRVCQEKGLSLQEVNDFPDEWRGPGFVDGICDLTCIRIFKLQKLR</sequence>
<gene>
    <name evidence="2" type="ORF">Cvel_22138</name>
</gene>
<dbReference type="SUPFAM" id="SSF53335">
    <property type="entry name" value="S-adenosyl-L-methionine-dependent methyltransferases"/>
    <property type="match status" value="1"/>
</dbReference>
<dbReference type="EMBL" id="CDMZ01001267">
    <property type="protein sequence ID" value="CEM29910.1"/>
    <property type="molecule type" value="Genomic_DNA"/>
</dbReference>
<dbReference type="Gene3D" id="3.40.50.150">
    <property type="entry name" value="Vaccinia Virus protein VP39"/>
    <property type="match status" value="1"/>
</dbReference>
<protein>
    <recommendedName>
        <fullName evidence="3">Methyltransferase small domain-containing protein</fullName>
    </recommendedName>
</protein>
<proteinExistence type="predicted"/>
<feature type="signal peptide" evidence="1">
    <location>
        <begin position="1"/>
        <end position="18"/>
    </location>
</feature>
<evidence type="ECO:0000313" key="2">
    <source>
        <dbReference type="EMBL" id="CEM29910.1"/>
    </source>
</evidence>
<dbReference type="CDD" id="cd02440">
    <property type="entry name" value="AdoMet_MTases"/>
    <property type="match status" value="1"/>
</dbReference>
<reference evidence="2" key="1">
    <citation type="submission" date="2014-11" db="EMBL/GenBank/DDBJ databases">
        <authorList>
            <person name="Otto D Thomas"/>
            <person name="Naeem Raeece"/>
        </authorList>
    </citation>
    <scope>NUCLEOTIDE SEQUENCE</scope>
</reference>
<dbReference type="InterPro" id="IPR019410">
    <property type="entry name" value="Methyltransf_16"/>
</dbReference>